<comment type="caution">
    <text evidence="1">The sequence shown here is derived from an EMBL/GenBank/DDBJ whole genome shotgun (WGS) entry which is preliminary data.</text>
</comment>
<dbReference type="Pfam" id="PF12796">
    <property type="entry name" value="Ank_2"/>
    <property type="match status" value="1"/>
</dbReference>
<dbReference type="EMBL" id="JAXOVC010000007">
    <property type="protein sequence ID" value="KAK4499412.1"/>
    <property type="molecule type" value="Genomic_DNA"/>
</dbReference>
<sequence length="158" mass="17150">MKWLIDQGADINALDSLGQPVLASAIALGDFQVVSLLLIERADLMRGDLLHSAVERKNQREGAELVEFLASKGPDVNALRYTNPMASKNKAICFHPTPLYLACGLENIPVARALLKCGAHPDRRILCQGQKGLSALEKARSINNPELSALFRGTASKF</sequence>
<protein>
    <recommendedName>
        <fullName evidence="3">Ankyrin repeat domain-containing protein</fullName>
    </recommendedName>
</protein>
<evidence type="ECO:0000313" key="1">
    <source>
        <dbReference type="EMBL" id="KAK4499412.1"/>
    </source>
</evidence>
<proteinExistence type="predicted"/>
<accession>A0ABR0ED43</accession>
<dbReference type="Gene3D" id="1.25.40.20">
    <property type="entry name" value="Ankyrin repeat-containing domain"/>
    <property type="match status" value="1"/>
</dbReference>
<dbReference type="SUPFAM" id="SSF48403">
    <property type="entry name" value="Ankyrin repeat"/>
    <property type="match status" value="1"/>
</dbReference>
<dbReference type="PANTHER" id="PTHR24133:SF40">
    <property type="entry name" value="ANKYRIN REPEAT DOMAIN 44"/>
    <property type="match status" value="1"/>
</dbReference>
<name>A0ABR0ED43_ZASCE</name>
<reference evidence="1 2" key="1">
    <citation type="journal article" date="2023" name="G3 (Bethesda)">
        <title>A chromosome-level genome assembly of Zasmidium syzygii isolated from banana leaves.</title>
        <authorList>
            <person name="van Westerhoven A.C."/>
            <person name="Mehrabi R."/>
            <person name="Talebi R."/>
            <person name="Steentjes M.B.F."/>
            <person name="Corcolon B."/>
            <person name="Chong P.A."/>
            <person name="Kema G.H.J."/>
            <person name="Seidl M.F."/>
        </authorList>
    </citation>
    <scope>NUCLEOTIDE SEQUENCE [LARGE SCALE GENOMIC DNA]</scope>
    <source>
        <strain evidence="1 2">P124</strain>
    </source>
</reference>
<dbReference type="InterPro" id="IPR036770">
    <property type="entry name" value="Ankyrin_rpt-contain_sf"/>
</dbReference>
<dbReference type="Proteomes" id="UP001305779">
    <property type="component" value="Unassembled WGS sequence"/>
</dbReference>
<dbReference type="InterPro" id="IPR002110">
    <property type="entry name" value="Ankyrin_rpt"/>
</dbReference>
<keyword evidence="2" id="KW-1185">Reference proteome</keyword>
<dbReference type="Pfam" id="PF13606">
    <property type="entry name" value="Ank_3"/>
    <property type="match status" value="1"/>
</dbReference>
<evidence type="ECO:0008006" key="3">
    <source>
        <dbReference type="Google" id="ProtNLM"/>
    </source>
</evidence>
<organism evidence="1 2">
    <name type="scientific">Zasmidium cellare</name>
    <name type="common">Wine cellar mold</name>
    <name type="synonym">Racodium cellare</name>
    <dbReference type="NCBI Taxonomy" id="395010"/>
    <lineage>
        <taxon>Eukaryota</taxon>
        <taxon>Fungi</taxon>
        <taxon>Dikarya</taxon>
        <taxon>Ascomycota</taxon>
        <taxon>Pezizomycotina</taxon>
        <taxon>Dothideomycetes</taxon>
        <taxon>Dothideomycetidae</taxon>
        <taxon>Mycosphaerellales</taxon>
        <taxon>Mycosphaerellaceae</taxon>
        <taxon>Zasmidium</taxon>
    </lineage>
</organism>
<dbReference type="InterPro" id="IPR052391">
    <property type="entry name" value="E3_Ligase-Neurotoxin"/>
</dbReference>
<gene>
    <name evidence="1" type="ORF">PRZ48_009926</name>
</gene>
<dbReference type="PANTHER" id="PTHR24133">
    <property type="entry name" value="ANKYRIN DOMAIN-CONTAINING"/>
    <property type="match status" value="1"/>
</dbReference>
<evidence type="ECO:0000313" key="2">
    <source>
        <dbReference type="Proteomes" id="UP001305779"/>
    </source>
</evidence>